<feature type="transmembrane region" description="Helical" evidence="5">
    <location>
        <begin position="165"/>
        <end position="187"/>
    </location>
</feature>
<gene>
    <name evidence="6" type="ORF">RAK27_02030</name>
</gene>
<dbReference type="PANTHER" id="PTHR43424">
    <property type="entry name" value="LOCUS PUTATIVE PROTEIN 1-RELATED"/>
    <property type="match status" value="1"/>
</dbReference>
<feature type="transmembrane region" description="Helical" evidence="5">
    <location>
        <begin position="322"/>
        <end position="345"/>
    </location>
</feature>
<feature type="transmembrane region" description="Helical" evidence="5">
    <location>
        <begin position="412"/>
        <end position="434"/>
    </location>
</feature>
<dbReference type="InterPro" id="IPR052556">
    <property type="entry name" value="PolySynth_Transporter"/>
</dbReference>
<dbReference type="EMBL" id="JAVBVO010000001">
    <property type="protein sequence ID" value="MDZ5757435.1"/>
    <property type="molecule type" value="Genomic_DNA"/>
</dbReference>
<feature type="transmembrane region" description="Helical" evidence="5">
    <location>
        <begin position="114"/>
        <end position="134"/>
    </location>
</feature>
<dbReference type="RefSeq" id="WP_322808367.1">
    <property type="nucleotide sequence ID" value="NZ_JAVBVO010000001.1"/>
</dbReference>
<dbReference type="AlphaFoldDB" id="A0AAW9JYN0"/>
<accession>A0AAW9JYN0</accession>
<dbReference type="Pfam" id="PF01943">
    <property type="entry name" value="Polysacc_synt"/>
    <property type="match status" value="1"/>
</dbReference>
<feature type="transmembrane region" description="Helical" evidence="5">
    <location>
        <begin position="285"/>
        <end position="302"/>
    </location>
</feature>
<feature type="transmembrane region" description="Helical" evidence="5">
    <location>
        <begin position="357"/>
        <end position="375"/>
    </location>
</feature>
<reference evidence="6" key="1">
    <citation type="submission" date="2023-08" db="EMBL/GenBank/DDBJ databases">
        <title>Genomic characterization of piscicolin 126 produced by Carnobacterium maltaromaticum CM22 strain isolated from salmon (Salmo salar).</title>
        <authorList>
            <person name="Gonzalez-Gragera E."/>
            <person name="Garcia-Lopez J.D."/>
            <person name="Teso-Perez C."/>
            <person name="Gimenez-Hernandez I."/>
            <person name="Peralta-Sanchez J.M."/>
            <person name="Valdivia E."/>
            <person name="Montalban-Lopez M."/>
            <person name="Martin-Platero A.M."/>
            <person name="Banos A."/>
            <person name="Martinez-Bueno M."/>
        </authorList>
    </citation>
    <scope>NUCLEOTIDE SEQUENCE</scope>
    <source>
        <strain evidence="6">CM22</strain>
    </source>
</reference>
<feature type="transmembrane region" description="Helical" evidence="5">
    <location>
        <begin position="440"/>
        <end position="458"/>
    </location>
</feature>
<keyword evidence="4 5" id="KW-0472">Membrane</keyword>
<evidence type="ECO:0000313" key="7">
    <source>
        <dbReference type="Proteomes" id="UP001290462"/>
    </source>
</evidence>
<dbReference type="Proteomes" id="UP001290462">
    <property type="component" value="Unassembled WGS sequence"/>
</dbReference>
<name>A0AAW9JYN0_CARML</name>
<feature type="transmembrane region" description="Helical" evidence="5">
    <location>
        <begin position="141"/>
        <end position="159"/>
    </location>
</feature>
<evidence type="ECO:0000256" key="1">
    <source>
        <dbReference type="ARBA" id="ARBA00004141"/>
    </source>
</evidence>
<feature type="transmembrane region" description="Helical" evidence="5">
    <location>
        <begin position="86"/>
        <end position="108"/>
    </location>
</feature>
<evidence type="ECO:0000313" key="6">
    <source>
        <dbReference type="EMBL" id="MDZ5757435.1"/>
    </source>
</evidence>
<evidence type="ECO:0000256" key="5">
    <source>
        <dbReference type="SAM" id="Phobius"/>
    </source>
</evidence>
<feature type="transmembrane region" description="Helical" evidence="5">
    <location>
        <begin position="240"/>
        <end position="264"/>
    </location>
</feature>
<evidence type="ECO:0000256" key="3">
    <source>
        <dbReference type="ARBA" id="ARBA00022989"/>
    </source>
</evidence>
<evidence type="ECO:0000256" key="2">
    <source>
        <dbReference type="ARBA" id="ARBA00022692"/>
    </source>
</evidence>
<keyword evidence="2 5" id="KW-0812">Transmembrane</keyword>
<protein>
    <submittedName>
        <fullName evidence="6">Polysaccharide biosynthesis C-terminal domain-containing protein</fullName>
    </submittedName>
</protein>
<comment type="subcellular location">
    <subcellularLocation>
        <location evidence="1">Membrane</location>
        <topology evidence="1">Multi-pass membrane protein</topology>
    </subcellularLocation>
</comment>
<organism evidence="6 7">
    <name type="scientific">Carnobacterium maltaromaticum</name>
    <name type="common">Carnobacterium piscicola</name>
    <dbReference type="NCBI Taxonomy" id="2751"/>
    <lineage>
        <taxon>Bacteria</taxon>
        <taxon>Bacillati</taxon>
        <taxon>Bacillota</taxon>
        <taxon>Bacilli</taxon>
        <taxon>Lactobacillales</taxon>
        <taxon>Carnobacteriaceae</taxon>
        <taxon>Carnobacterium</taxon>
    </lineage>
</organism>
<feature type="transmembrane region" description="Helical" evidence="5">
    <location>
        <begin position="199"/>
        <end position="220"/>
    </location>
</feature>
<feature type="transmembrane region" description="Helical" evidence="5">
    <location>
        <begin position="45"/>
        <end position="65"/>
    </location>
</feature>
<comment type="caution">
    <text evidence="6">The sequence shown here is derived from an EMBL/GenBank/DDBJ whole genome shotgun (WGS) entry which is preliminary data.</text>
</comment>
<dbReference type="GO" id="GO:0016020">
    <property type="term" value="C:membrane"/>
    <property type="evidence" value="ECO:0007669"/>
    <property type="project" value="UniProtKB-SubCell"/>
</dbReference>
<proteinExistence type="predicted"/>
<keyword evidence="3 5" id="KW-1133">Transmembrane helix</keyword>
<evidence type="ECO:0000256" key="4">
    <source>
        <dbReference type="ARBA" id="ARBA00023136"/>
    </source>
</evidence>
<feature type="transmembrane region" description="Helical" evidence="5">
    <location>
        <begin position="381"/>
        <end position="400"/>
    </location>
</feature>
<dbReference type="PANTHER" id="PTHR43424:SF1">
    <property type="entry name" value="LOCUS PUTATIVE PROTEIN 1-RELATED"/>
    <property type="match status" value="1"/>
</dbReference>
<dbReference type="InterPro" id="IPR002797">
    <property type="entry name" value="Polysacc_synth"/>
</dbReference>
<sequence length="472" mass="53144">MNKKIVFNFMYQAGYQMTLILLPIITVPIVSRALGAQGLGTWNFIYSIVSYFMLVGGLGLANYGVREIAVVKHDKQALSKKFWELELFNAFFSLGVLVIYLVLCFFLPNRELYLILSISVFSVFLDISWFFAGIEDFKRITLANIIIRLLSFVFIIVFIREKTDLTTYFLIQAGTTFLSQALFWFFLKGKIIFIRVSMKAIWSHFIPSLNFFIAKLSSTIFSNLNKTILGLMTSMQVVGIYSNSLTLVFMASSLMNALNIVMIPHMSTLNSKKKESELIKTLQKSIHIQFYFTIAILFGIIATNQHLIGWFFGTGFAEMKRIVPLLAVTVVLQSFYGAVSSQYLIPKGEMKSYNMSIFIGALVSLLLDVLLIPIIGIYGAVIGNLCGQLVVCLIRGRILVRDTAFTFQKKQLTTFLLAGVLMAVIVMVITSHFPSTPLTTLFQLILGSVIYLGITIKTSPLKGFLKKKDVQR</sequence>